<protein>
    <submittedName>
        <fullName evidence="3">Septum formation initiator family protein</fullName>
    </submittedName>
</protein>
<dbReference type="Pfam" id="PF04977">
    <property type="entry name" value="DivIC"/>
    <property type="match status" value="1"/>
</dbReference>
<reference evidence="3 4" key="1">
    <citation type="submission" date="2022-12" db="EMBL/GenBank/DDBJ databases">
        <title>Chitinophagaceae gen. sp. nov., a new member of the family Chitinophagaceae, isolated from soil in a chemical factory.</title>
        <authorList>
            <person name="Ke Z."/>
        </authorList>
    </citation>
    <scope>NUCLEOTIDE SEQUENCE [LARGE SCALE GENOMIC DNA]</scope>
    <source>
        <strain evidence="3 4">LY-5</strain>
    </source>
</reference>
<gene>
    <name evidence="3" type="ORF">O3P16_12310</name>
</gene>
<feature type="transmembrane region" description="Helical" evidence="2">
    <location>
        <begin position="7"/>
        <end position="26"/>
    </location>
</feature>
<keyword evidence="1" id="KW-0175">Coiled coil</keyword>
<dbReference type="RefSeq" id="WP_407031922.1">
    <property type="nucleotide sequence ID" value="NZ_JAQGEF010000014.1"/>
</dbReference>
<keyword evidence="2" id="KW-0812">Transmembrane</keyword>
<evidence type="ECO:0000256" key="1">
    <source>
        <dbReference type="SAM" id="Coils"/>
    </source>
</evidence>
<name>A0ABT4ULA4_9BACT</name>
<accession>A0ABT4ULA4</accession>
<feature type="coiled-coil region" evidence="1">
    <location>
        <begin position="41"/>
        <end position="68"/>
    </location>
</feature>
<keyword evidence="2" id="KW-0472">Membrane</keyword>
<dbReference type="InterPro" id="IPR007060">
    <property type="entry name" value="FtsL/DivIC"/>
</dbReference>
<dbReference type="Proteomes" id="UP001210231">
    <property type="component" value="Unassembled WGS sequence"/>
</dbReference>
<keyword evidence="2" id="KW-1133">Transmembrane helix</keyword>
<evidence type="ECO:0000313" key="3">
    <source>
        <dbReference type="EMBL" id="MDA3615595.1"/>
    </source>
</evidence>
<evidence type="ECO:0000256" key="2">
    <source>
        <dbReference type="SAM" id="Phobius"/>
    </source>
</evidence>
<dbReference type="EMBL" id="JAQGEF010000014">
    <property type="protein sequence ID" value="MDA3615595.1"/>
    <property type="molecule type" value="Genomic_DNA"/>
</dbReference>
<organism evidence="3 4">
    <name type="scientific">Polluticaenibacter yanchengensis</name>
    <dbReference type="NCBI Taxonomy" id="3014562"/>
    <lineage>
        <taxon>Bacteria</taxon>
        <taxon>Pseudomonadati</taxon>
        <taxon>Bacteroidota</taxon>
        <taxon>Chitinophagia</taxon>
        <taxon>Chitinophagales</taxon>
        <taxon>Chitinophagaceae</taxon>
        <taxon>Polluticaenibacter</taxon>
    </lineage>
</organism>
<comment type="caution">
    <text evidence="3">The sequence shown here is derived from an EMBL/GenBank/DDBJ whole genome shotgun (WGS) entry which is preliminary data.</text>
</comment>
<sequence>MKNIFKIIFNRYFLTITAFFVWIVFFDDSNLFNQIERTNELKALNKKNEYYEEQNLILRSELNKLKKDTATLIKYAREKYFMKKDNEDVYVFDSTATVPTMAN</sequence>
<evidence type="ECO:0000313" key="4">
    <source>
        <dbReference type="Proteomes" id="UP001210231"/>
    </source>
</evidence>
<keyword evidence="4" id="KW-1185">Reference proteome</keyword>
<proteinExistence type="predicted"/>